<dbReference type="EMBL" id="BAEN01000076">
    <property type="protein sequence ID" value="GAC16858.1"/>
    <property type="molecule type" value="Genomic_DNA"/>
</dbReference>
<reference evidence="2 3" key="1">
    <citation type="journal article" date="2017" name="Antonie Van Leeuwenhoek">
        <title>Rhizobium rhizosphaerae sp. nov., a novel species isolated from rice rhizosphere.</title>
        <authorList>
            <person name="Zhao J.J."/>
            <person name="Zhang J."/>
            <person name="Zhang R.J."/>
            <person name="Zhang C.W."/>
            <person name="Yin H.Q."/>
            <person name="Zhang X.X."/>
        </authorList>
    </citation>
    <scope>NUCLEOTIDE SEQUENCE [LARGE SCALE GENOMIC DNA]</scope>
    <source>
        <strain evidence="2 3">E3</strain>
    </source>
</reference>
<evidence type="ECO:0000313" key="2">
    <source>
        <dbReference type="EMBL" id="GAC16858.1"/>
    </source>
</evidence>
<proteinExistence type="predicted"/>
<dbReference type="Proteomes" id="UP000006334">
    <property type="component" value="Unassembled WGS sequence"/>
</dbReference>
<sequence length="58" mass="6483">MFFISFMALQSRAWFSLACSLGSCAAAFIDIPINANVSTDNILWLFIINTQVYCLCLL</sequence>
<feature type="signal peptide" evidence="1">
    <location>
        <begin position="1"/>
        <end position="25"/>
    </location>
</feature>
<dbReference type="STRING" id="1127673.GLIP_4247"/>
<protein>
    <submittedName>
        <fullName evidence="2">Uncharacterized protein</fullName>
    </submittedName>
</protein>
<evidence type="ECO:0000313" key="3">
    <source>
        <dbReference type="Proteomes" id="UP000006334"/>
    </source>
</evidence>
<keyword evidence="3" id="KW-1185">Reference proteome</keyword>
<keyword evidence="1" id="KW-0732">Signal</keyword>
<organism evidence="2 3">
    <name type="scientific">Aliiglaciecola lipolytica E3</name>
    <dbReference type="NCBI Taxonomy" id="1127673"/>
    <lineage>
        <taxon>Bacteria</taxon>
        <taxon>Pseudomonadati</taxon>
        <taxon>Pseudomonadota</taxon>
        <taxon>Gammaproteobacteria</taxon>
        <taxon>Alteromonadales</taxon>
        <taxon>Alteromonadaceae</taxon>
        <taxon>Aliiglaciecola</taxon>
    </lineage>
</organism>
<name>K6YJT7_9ALTE</name>
<comment type="caution">
    <text evidence="2">The sequence shown here is derived from an EMBL/GenBank/DDBJ whole genome shotgun (WGS) entry which is preliminary data.</text>
</comment>
<feature type="chain" id="PRO_5003900137" evidence="1">
    <location>
        <begin position="26"/>
        <end position="58"/>
    </location>
</feature>
<gene>
    <name evidence="2" type="ORF">GLIP_4247</name>
</gene>
<dbReference type="AlphaFoldDB" id="K6YJT7"/>
<accession>K6YJT7</accession>
<evidence type="ECO:0000256" key="1">
    <source>
        <dbReference type="SAM" id="SignalP"/>
    </source>
</evidence>